<evidence type="ECO:0000256" key="1">
    <source>
        <dbReference type="ARBA" id="ARBA00022676"/>
    </source>
</evidence>
<dbReference type="AlphaFoldDB" id="D9QTA8"/>
<dbReference type="Gene3D" id="3.40.50.2000">
    <property type="entry name" value="Glycogen Phosphorylase B"/>
    <property type="match status" value="2"/>
</dbReference>
<feature type="domain" description="Glycosyl transferase family 1" evidence="3">
    <location>
        <begin position="177"/>
        <end position="345"/>
    </location>
</feature>
<dbReference type="EMBL" id="CP002105">
    <property type="protein sequence ID" value="ADL13608.1"/>
    <property type="molecule type" value="Genomic_DNA"/>
</dbReference>
<evidence type="ECO:0000259" key="4">
    <source>
        <dbReference type="Pfam" id="PF13439"/>
    </source>
</evidence>
<dbReference type="SUPFAM" id="SSF53756">
    <property type="entry name" value="UDP-Glycosyltransferase/glycogen phosphorylase"/>
    <property type="match status" value="1"/>
</dbReference>
<dbReference type="STRING" id="574087.Acear_2119"/>
<proteinExistence type="predicted"/>
<evidence type="ECO:0000259" key="3">
    <source>
        <dbReference type="Pfam" id="PF00534"/>
    </source>
</evidence>
<feature type="domain" description="Glycosyltransferase subfamily 4-like N-terminal" evidence="4">
    <location>
        <begin position="22"/>
        <end position="157"/>
    </location>
</feature>
<keyword evidence="1" id="KW-0328">Glycosyltransferase</keyword>
<gene>
    <name evidence="5" type="ordered locus">Acear_2119</name>
</gene>
<evidence type="ECO:0000313" key="5">
    <source>
        <dbReference type="EMBL" id="ADL13608.1"/>
    </source>
</evidence>
<dbReference type="GO" id="GO:0016757">
    <property type="term" value="F:glycosyltransferase activity"/>
    <property type="evidence" value="ECO:0007669"/>
    <property type="project" value="UniProtKB-KW"/>
</dbReference>
<dbReference type="Proteomes" id="UP000001661">
    <property type="component" value="Chromosome"/>
</dbReference>
<dbReference type="HOGENOM" id="CLU_009583_36_1_9"/>
<dbReference type="Pfam" id="PF13439">
    <property type="entry name" value="Glyco_transf_4"/>
    <property type="match status" value="1"/>
</dbReference>
<dbReference type="RefSeq" id="WP_013279051.1">
    <property type="nucleotide sequence ID" value="NC_014378.1"/>
</dbReference>
<dbReference type="CAZy" id="GT4">
    <property type="family name" value="Glycosyltransferase Family 4"/>
</dbReference>
<keyword evidence="2 5" id="KW-0808">Transferase</keyword>
<evidence type="ECO:0000313" key="6">
    <source>
        <dbReference type="Proteomes" id="UP000001661"/>
    </source>
</evidence>
<dbReference type="eggNOG" id="COG0438">
    <property type="taxonomic scope" value="Bacteria"/>
</dbReference>
<sequence>MKKIVFMSSVHDVFDTRIFHKEAKTLKKAGYDVTLIAQHTKKEVINGIEIIPIDESNNRYKRFIKTVWEVLKKSFQVKGDIYHFHDPELIPIGLLLKLNGMKVIYDVHEDVPKQIVSKEWIWKPIRGFVSKLASGMEKLADKFFNAIVSATPTIEKKFNNKNSIAVQNFPLLDELHISNSSENNKKKNIVTYVGSITKSRGIKEMVKAIDILSEDYDAKFLLAGKFTSKHLKDKTKKINGWSKVEFQGWIDRKQVASNLSQAKAGLVVLHPKHRYKVSYPIKMFEYMTAGLPVIASDFPLWEEIIEGNECGITVDPLDPKEIAEAIQYIFNHSEEAKRMGQNGRKIVEYKYNWSVEEKKLLNLYENILN</sequence>
<reference evidence="5 6" key="1">
    <citation type="journal article" date="2010" name="Stand. Genomic Sci.">
        <title>Complete genome sequence of Acetohalobium arabaticum type strain (Z-7288).</title>
        <authorList>
            <person name="Sikorski J."/>
            <person name="Lapidus A."/>
            <person name="Chertkov O."/>
            <person name="Lucas S."/>
            <person name="Copeland A."/>
            <person name="Glavina Del Rio T."/>
            <person name="Nolan M."/>
            <person name="Tice H."/>
            <person name="Cheng J.F."/>
            <person name="Han C."/>
            <person name="Brambilla E."/>
            <person name="Pitluck S."/>
            <person name="Liolios K."/>
            <person name="Ivanova N."/>
            <person name="Mavromatis K."/>
            <person name="Mikhailova N."/>
            <person name="Pati A."/>
            <person name="Bruce D."/>
            <person name="Detter C."/>
            <person name="Tapia R."/>
            <person name="Goodwin L."/>
            <person name="Chen A."/>
            <person name="Palaniappan K."/>
            <person name="Land M."/>
            <person name="Hauser L."/>
            <person name="Chang Y.J."/>
            <person name="Jeffries C.D."/>
            <person name="Rohde M."/>
            <person name="Goker M."/>
            <person name="Spring S."/>
            <person name="Woyke T."/>
            <person name="Bristow J."/>
            <person name="Eisen J.A."/>
            <person name="Markowitz V."/>
            <person name="Hugenholtz P."/>
            <person name="Kyrpides N.C."/>
            <person name="Klenk H.P."/>
        </authorList>
    </citation>
    <scope>NUCLEOTIDE SEQUENCE [LARGE SCALE GENOMIC DNA]</scope>
    <source>
        <strain evidence="6">ATCC 49924 / DSM 5501 / Z-7288</strain>
    </source>
</reference>
<dbReference type="PANTHER" id="PTHR12526:SF629">
    <property type="entry name" value="TEICHURONIC ACID BIOSYNTHESIS GLYCOSYLTRANSFERASE TUAH-RELATED"/>
    <property type="match status" value="1"/>
</dbReference>
<dbReference type="PANTHER" id="PTHR12526">
    <property type="entry name" value="GLYCOSYLTRANSFERASE"/>
    <property type="match status" value="1"/>
</dbReference>
<keyword evidence="6" id="KW-1185">Reference proteome</keyword>
<dbReference type="InterPro" id="IPR001296">
    <property type="entry name" value="Glyco_trans_1"/>
</dbReference>
<dbReference type="Pfam" id="PF00534">
    <property type="entry name" value="Glycos_transf_1"/>
    <property type="match status" value="1"/>
</dbReference>
<protein>
    <submittedName>
        <fullName evidence="5">Glycosyl transferase group 1</fullName>
    </submittedName>
</protein>
<accession>D9QTA8</accession>
<dbReference type="KEGG" id="aar:Acear_2119"/>
<dbReference type="OrthoDB" id="9816564at2"/>
<name>D9QTA8_ACEAZ</name>
<evidence type="ECO:0000256" key="2">
    <source>
        <dbReference type="ARBA" id="ARBA00022679"/>
    </source>
</evidence>
<organism evidence="5 6">
    <name type="scientific">Acetohalobium arabaticum (strain ATCC 49924 / DSM 5501 / Z-7288)</name>
    <dbReference type="NCBI Taxonomy" id="574087"/>
    <lineage>
        <taxon>Bacteria</taxon>
        <taxon>Bacillati</taxon>
        <taxon>Bacillota</taxon>
        <taxon>Clostridia</taxon>
        <taxon>Halanaerobiales</taxon>
        <taxon>Halobacteroidaceae</taxon>
        <taxon>Acetohalobium</taxon>
    </lineage>
</organism>
<dbReference type="InterPro" id="IPR028098">
    <property type="entry name" value="Glyco_trans_4-like_N"/>
</dbReference>
<dbReference type="CDD" id="cd03794">
    <property type="entry name" value="GT4_WbuB-like"/>
    <property type="match status" value="1"/>
</dbReference>